<comment type="caution">
    <text evidence="2">The sequence shown here is derived from an EMBL/GenBank/DDBJ whole genome shotgun (WGS) entry which is preliminary data.</text>
</comment>
<protein>
    <submittedName>
        <fullName evidence="2">Uncharacterized protein</fullName>
    </submittedName>
</protein>
<feature type="region of interest" description="Disordered" evidence="1">
    <location>
        <begin position="1"/>
        <end position="22"/>
    </location>
</feature>
<proteinExistence type="predicted"/>
<accession>A0ABR1S9R3</accession>
<gene>
    <name evidence="2" type="ORF">PG991_005015</name>
</gene>
<sequence length="106" mass="11192">MEAGPLNGDAQQTERGLMGKPRRSPVLRMEAAHAVICSSPALYPVCSAPADPRSMGMDGNGRAWPDGAPPSPAWLVYLANNTQRLHESPVNAACAVIAGRYYDAGD</sequence>
<evidence type="ECO:0000313" key="3">
    <source>
        <dbReference type="Proteomes" id="UP001396898"/>
    </source>
</evidence>
<keyword evidence="3" id="KW-1185">Reference proteome</keyword>
<evidence type="ECO:0000313" key="2">
    <source>
        <dbReference type="EMBL" id="KAK8027959.1"/>
    </source>
</evidence>
<dbReference type="Proteomes" id="UP001396898">
    <property type="component" value="Unassembled WGS sequence"/>
</dbReference>
<evidence type="ECO:0000256" key="1">
    <source>
        <dbReference type="SAM" id="MobiDB-lite"/>
    </source>
</evidence>
<organism evidence="2 3">
    <name type="scientific">Apiospora marii</name>
    <dbReference type="NCBI Taxonomy" id="335849"/>
    <lineage>
        <taxon>Eukaryota</taxon>
        <taxon>Fungi</taxon>
        <taxon>Dikarya</taxon>
        <taxon>Ascomycota</taxon>
        <taxon>Pezizomycotina</taxon>
        <taxon>Sordariomycetes</taxon>
        <taxon>Xylariomycetidae</taxon>
        <taxon>Amphisphaeriales</taxon>
        <taxon>Apiosporaceae</taxon>
        <taxon>Apiospora</taxon>
    </lineage>
</organism>
<reference evidence="2 3" key="1">
    <citation type="submission" date="2023-01" db="EMBL/GenBank/DDBJ databases">
        <title>Analysis of 21 Apiospora genomes using comparative genomics revels a genus with tremendous synthesis potential of carbohydrate active enzymes and secondary metabolites.</title>
        <authorList>
            <person name="Sorensen T."/>
        </authorList>
    </citation>
    <scope>NUCLEOTIDE SEQUENCE [LARGE SCALE GENOMIC DNA]</scope>
    <source>
        <strain evidence="2 3">CBS 20057</strain>
    </source>
</reference>
<dbReference type="EMBL" id="JAQQWI010000007">
    <property type="protein sequence ID" value="KAK8027959.1"/>
    <property type="molecule type" value="Genomic_DNA"/>
</dbReference>
<name>A0ABR1S9R3_9PEZI</name>